<dbReference type="HOGENOM" id="CLU_965084_0_0_2"/>
<dbReference type="EMBL" id="CP000816">
    <property type="protein sequence ID" value="ABU81909.1"/>
    <property type="molecule type" value="Genomic_DNA"/>
</dbReference>
<organism evidence="1 2">
    <name type="scientific">Ignicoccus hospitalis (strain KIN4/I / DSM 18386 / JCM 14125)</name>
    <dbReference type="NCBI Taxonomy" id="453591"/>
    <lineage>
        <taxon>Archaea</taxon>
        <taxon>Thermoproteota</taxon>
        <taxon>Thermoprotei</taxon>
        <taxon>Desulfurococcales</taxon>
        <taxon>Desulfurococcaceae</taxon>
        <taxon>Ignicoccus</taxon>
    </lineage>
</organism>
<evidence type="ECO:0000313" key="2">
    <source>
        <dbReference type="Proteomes" id="UP000000262"/>
    </source>
</evidence>
<dbReference type="AlphaFoldDB" id="A8AAF7"/>
<name>A8AAF7_IGNH4</name>
<reference evidence="1 2" key="1">
    <citation type="journal article" date="2008" name="Genome Biol.">
        <title>A genomic analysis of the archaeal system Ignicoccus hospitalis-Nanoarchaeum equitans.</title>
        <authorList>
            <person name="Podar M."/>
            <person name="Anderson I."/>
            <person name="Makarova K.S."/>
            <person name="Elkins J.G."/>
            <person name="Ivanova N."/>
            <person name="Wall M.A."/>
            <person name="Lykidis A."/>
            <person name="Mavromatis K."/>
            <person name="Sun H."/>
            <person name="Hudson M.E."/>
            <person name="Chen W."/>
            <person name="Deciu C."/>
            <person name="Hutchison D."/>
            <person name="Eads J.R."/>
            <person name="Anderson A."/>
            <person name="Fernandes F."/>
            <person name="Szeto E."/>
            <person name="Lapidus A."/>
            <person name="Kyrpides N.C."/>
            <person name="Saier M.H.Jr."/>
            <person name="Richardson P.M."/>
            <person name="Rachel R."/>
            <person name="Huber H."/>
            <person name="Eisen J.A."/>
            <person name="Koonin E.V."/>
            <person name="Keller M."/>
            <person name="Stetter K.O."/>
        </authorList>
    </citation>
    <scope>NUCLEOTIDE SEQUENCE [LARGE SCALE GENOMIC DNA]</scope>
    <source>
        <strain evidence="2">KIN4/I / DSM 18386 / JCM 14125</strain>
    </source>
</reference>
<protein>
    <submittedName>
        <fullName evidence="1">Uncharacterized protein</fullName>
    </submittedName>
</protein>
<proteinExistence type="predicted"/>
<sequence>MSYDHPRGRKGLLDEISIILREECVISVIANPYMEAAQKFSTMLSHIRDSSLIVRALRSSFFDCNSLFILFNAYNATVQFAEYVVKKLKSLGIGIIKTLVVDSALSLSALLPLLSEELVLTPWSTLGTIDPYIFVSHVMPKEAMAVKESIDQAIASVPKDGGGKGQVIYALAVSGSLYEYVLSEKHIRYLERLLNDYVRDRVAEPKFNELMNRMLNNIDVHDQPLSAKEINDLVNYSKIVEDRQLLNMIERYYNSAINYLNKSGKALLIETSLVTYDITPPNTNPLGY</sequence>
<dbReference type="STRING" id="453591.Igni_0727"/>
<keyword evidence="2" id="KW-1185">Reference proteome</keyword>
<dbReference type="KEGG" id="iho:Igni_0727"/>
<gene>
    <name evidence="1" type="ordered locus">Igni_0727</name>
</gene>
<evidence type="ECO:0000313" key="1">
    <source>
        <dbReference type="EMBL" id="ABU81909.1"/>
    </source>
</evidence>
<accession>A8AAF7</accession>
<dbReference type="eggNOG" id="arCOG01911">
    <property type="taxonomic scope" value="Archaea"/>
</dbReference>
<dbReference type="Proteomes" id="UP000000262">
    <property type="component" value="Chromosome"/>
</dbReference>